<feature type="non-terminal residue" evidence="1">
    <location>
        <position position="31"/>
    </location>
</feature>
<name>A0A382VI79_9ZZZZ</name>
<reference evidence="1" key="1">
    <citation type="submission" date="2018-05" db="EMBL/GenBank/DDBJ databases">
        <authorList>
            <person name="Lanie J.A."/>
            <person name="Ng W.-L."/>
            <person name="Kazmierczak K.M."/>
            <person name="Andrzejewski T.M."/>
            <person name="Davidsen T.M."/>
            <person name="Wayne K.J."/>
            <person name="Tettelin H."/>
            <person name="Glass J.I."/>
            <person name="Rusch D."/>
            <person name="Podicherti R."/>
            <person name="Tsui H.-C.T."/>
            <person name="Winkler M.E."/>
        </authorList>
    </citation>
    <scope>NUCLEOTIDE SEQUENCE</scope>
</reference>
<protein>
    <submittedName>
        <fullName evidence="1">Uncharacterized protein</fullName>
    </submittedName>
</protein>
<dbReference type="AlphaFoldDB" id="A0A382VI79"/>
<organism evidence="1">
    <name type="scientific">marine metagenome</name>
    <dbReference type="NCBI Taxonomy" id="408172"/>
    <lineage>
        <taxon>unclassified sequences</taxon>
        <taxon>metagenomes</taxon>
        <taxon>ecological metagenomes</taxon>
    </lineage>
</organism>
<sequence>MIGAKVQPDIVLQPNIVLIMADDVGCEPIGA</sequence>
<accession>A0A382VI79</accession>
<gene>
    <name evidence="1" type="ORF">METZ01_LOCUS399063</name>
</gene>
<evidence type="ECO:0000313" key="1">
    <source>
        <dbReference type="EMBL" id="SVD46209.1"/>
    </source>
</evidence>
<proteinExistence type="predicted"/>
<dbReference type="EMBL" id="UINC01152170">
    <property type="protein sequence ID" value="SVD46209.1"/>
    <property type="molecule type" value="Genomic_DNA"/>
</dbReference>